<sequence length="440" mass="49207">MGKKIILAAGCLLVLGAFLLLQNGKQPSLPSAVQPVSMPITLYHYFSGALSGGLTEMLETVNSREPGNQVIANGLDHEAFKSMILSTLEKGNPPELFTYWAGSRTAELVRQEKLQPIDDMWEAFKLSNRFPAPIIEAAVTYEGKKYLLPITQHLVVFFYNKTVFERENLSVPTTWEEFHTLCLHLKEKDVVPVALGARERWPAQFWFDYLLLRTAGTAYRTRLMRGEASYTDPLVERAYTLWGELIADGFMNSDANSADWNDAVQMVCNEQAAMTLMGTWAIQLFTEGDCGLEAGKDFDFFAFPTVDPAVEKAAVGPIDGIVLTRHSVNHEFAKSVLAYFAETDSQEKMSKGSGALAPNIEVPRGFYSPFKQRLLDEIASTRFWAFNYDLATPPSVAERGMDSFNELIEFPGQVRPILKNLQSDVAPLFLNQEKQSTISR</sequence>
<dbReference type="InterPro" id="IPR006059">
    <property type="entry name" value="SBP"/>
</dbReference>
<reference evidence="4" key="1">
    <citation type="journal article" date="2013" name="Stand. Genomic Sci.">
        <title>Complete genome sequence of Desulfocapsa sulfexigens, a marine deltaproteobacterium specialized in disproportionating inorganic sulfur compounds.</title>
        <authorList>
            <person name="Finster K.W."/>
            <person name="Kjeldsen K.U."/>
            <person name="Kube M."/>
            <person name="Reinhardt R."/>
            <person name="Mussmann M."/>
            <person name="Amann R."/>
            <person name="Schreiber L."/>
        </authorList>
    </citation>
    <scope>NUCLEOTIDE SEQUENCE [LARGE SCALE GENOMIC DNA]</scope>
    <source>
        <strain evidence="4">DSM 10523 / SB164P1</strain>
    </source>
</reference>
<dbReference type="Gene3D" id="3.40.190.10">
    <property type="entry name" value="Periplasmic binding protein-like II"/>
    <property type="match status" value="2"/>
</dbReference>
<comment type="subcellular location">
    <subcellularLocation>
        <location evidence="1">Periplasm</location>
    </subcellularLocation>
</comment>
<dbReference type="Proteomes" id="UP000011721">
    <property type="component" value="Chromosome"/>
</dbReference>
<evidence type="ECO:0000313" key="3">
    <source>
        <dbReference type="EMBL" id="AGF77477.1"/>
    </source>
</evidence>
<dbReference type="PANTHER" id="PTHR43649">
    <property type="entry name" value="ARABINOSE-BINDING PROTEIN-RELATED"/>
    <property type="match status" value="1"/>
</dbReference>
<dbReference type="HOGENOM" id="CLU_031285_12_4_7"/>
<protein>
    <submittedName>
        <fullName evidence="3">Carbohydrate ABC transporter substrate-binding protein, CUT1 family</fullName>
    </submittedName>
</protein>
<dbReference type="EMBL" id="CP003985">
    <property type="protein sequence ID" value="AGF77477.1"/>
    <property type="molecule type" value="Genomic_DNA"/>
</dbReference>
<dbReference type="InterPro" id="IPR050490">
    <property type="entry name" value="Bact_solute-bd_prot1"/>
</dbReference>
<accession>M1P724</accession>
<keyword evidence="4" id="KW-1185">Reference proteome</keyword>
<comment type="similarity">
    <text evidence="2">Belongs to the bacterial solute-binding protein 1 family.</text>
</comment>
<organism evidence="3 4">
    <name type="scientific">Desulfocapsa sulfexigens (strain DSM 10523 / SB164P1)</name>
    <dbReference type="NCBI Taxonomy" id="1167006"/>
    <lineage>
        <taxon>Bacteria</taxon>
        <taxon>Pseudomonadati</taxon>
        <taxon>Thermodesulfobacteriota</taxon>
        <taxon>Desulfobulbia</taxon>
        <taxon>Desulfobulbales</taxon>
        <taxon>Desulfocapsaceae</taxon>
        <taxon>Desulfocapsa</taxon>
    </lineage>
</organism>
<name>M1P724_DESSD</name>
<evidence type="ECO:0000313" key="4">
    <source>
        <dbReference type="Proteomes" id="UP000011721"/>
    </source>
</evidence>
<dbReference type="KEGG" id="dsf:UWK_00903"/>
<evidence type="ECO:0000256" key="2">
    <source>
        <dbReference type="ARBA" id="ARBA00008520"/>
    </source>
</evidence>
<evidence type="ECO:0000256" key="1">
    <source>
        <dbReference type="ARBA" id="ARBA00004418"/>
    </source>
</evidence>
<dbReference type="PANTHER" id="PTHR43649:SF14">
    <property type="entry name" value="BLR3389 PROTEIN"/>
    <property type="match status" value="1"/>
</dbReference>
<dbReference type="Pfam" id="PF01547">
    <property type="entry name" value="SBP_bac_1"/>
    <property type="match status" value="1"/>
</dbReference>
<proteinExistence type="inferred from homology"/>
<dbReference type="RefSeq" id="WP_015403173.1">
    <property type="nucleotide sequence ID" value="NC_020304.1"/>
</dbReference>
<dbReference type="STRING" id="1167006.UWK_00903"/>
<dbReference type="GO" id="GO:0042597">
    <property type="term" value="C:periplasmic space"/>
    <property type="evidence" value="ECO:0007669"/>
    <property type="project" value="UniProtKB-SubCell"/>
</dbReference>
<dbReference type="PATRIC" id="fig|1167006.5.peg.1014"/>
<gene>
    <name evidence="3" type="ordered locus">UWK_00903</name>
</gene>
<dbReference type="OrthoDB" id="2509690at2"/>
<dbReference type="SUPFAM" id="SSF53850">
    <property type="entry name" value="Periplasmic binding protein-like II"/>
    <property type="match status" value="1"/>
</dbReference>
<dbReference type="AlphaFoldDB" id="M1P724"/>
<dbReference type="eggNOG" id="COG1653">
    <property type="taxonomic scope" value="Bacteria"/>
</dbReference>